<proteinExistence type="predicted"/>
<name>A0A8J6BAJ8_ELECQ</name>
<protein>
    <submittedName>
        <fullName evidence="1">Uncharacterized protein</fullName>
    </submittedName>
</protein>
<accession>A0A8J6BAJ8</accession>
<reference evidence="1" key="1">
    <citation type="thesis" date="2020" institute="ProQuest LLC" country="789 East Eisenhower Parkway, Ann Arbor, MI, USA">
        <title>Comparative Genomics and Chromosome Evolution.</title>
        <authorList>
            <person name="Mudd A.B."/>
        </authorList>
    </citation>
    <scope>NUCLEOTIDE SEQUENCE</scope>
    <source>
        <strain evidence="1">HN-11 Male</strain>
        <tissue evidence="1">Kidney and liver</tissue>
    </source>
</reference>
<sequence>MFGTPMPPSSLGLVRAFHLRLGLVPPHMKLMIAFLTRARKEPSRVIGTVWRIYRNLGSAFIFTVLILPNQDNGTPFHLVKSDSSLVMRGI</sequence>
<comment type="caution">
    <text evidence="1">The sequence shown here is derived from an EMBL/GenBank/DDBJ whole genome shotgun (WGS) entry which is preliminary data.</text>
</comment>
<organism evidence="1 2">
    <name type="scientific">Eleutherodactylus coqui</name>
    <name type="common">Puerto Rican coqui</name>
    <dbReference type="NCBI Taxonomy" id="57060"/>
    <lineage>
        <taxon>Eukaryota</taxon>
        <taxon>Metazoa</taxon>
        <taxon>Chordata</taxon>
        <taxon>Craniata</taxon>
        <taxon>Vertebrata</taxon>
        <taxon>Euteleostomi</taxon>
        <taxon>Amphibia</taxon>
        <taxon>Batrachia</taxon>
        <taxon>Anura</taxon>
        <taxon>Neobatrachia</taxon>
        <taxon>Hyloidea</taxon>
        <taxon>Eleutherodactylidae</taxon>
        <taxon>Eleutherodactylinae</taxon>
        <taxon>Eleutherodactylus</taxon>
        <taxon>Eleutherodactylus</taxon>
    </lineage>
</organism>
<evidence type="ECO:0000313" key="2">
    <source>
        <dbReference type="Proteomes" id="UP000770717"/>
    </source>
</evidence>
<dbReference type="EMBL" id="WNTK01002277">
    <property type="protein sequence ID" value="KAG9466199.1"/>
    <property type="molecule type" value="Genomic_DNA"/>
</dbReference>
<evidence type="ECO:0000313" key="1">
    <source>
        <dbReference type="EMBL" id="KAG9466199.1"/>
    </source>
</evidence>
<dbReference type="Proteomes" id="UP000770717">
    <property type="component" value="Unassembled WGS sequence"/>
</dbReference>
<gene>
    <name evidence="1" type="ORF">GDO78_017065</name>
</gene>
<dbReference type="AlphaFoldDB" id="A0A8J6BAJ8"/>
<keyword evidence="2" id="KW-1185">Reference proteome</keyword>